<evidence type="ECO:0000313" key="4">
    <source>
        <dbReference type="Proteomes" id="UP000011650"/>
    </source>
</evidence>
<feature type="region of interest" description="Disordered" evidence="1">
    <location>
        <begin position="323"/>
        <end position="356"/>
    </location>
</feature>
<sequence>MPKATLTRRGRVVGAACVIGGLLSLAAGGRALDAVVLPGVVALVAGYVQLARVADPEVRRVPPPDGFVGERHEVRIELRPATAGAAGTYLGAIVDEVDDGLEGPEAPIRASVGEGPVTYRVRYLRRGRRRLGPARVTATDVFGLFDREVVVDDTDAVTAYPVCHPIPGRFRRELYAADAVGVSRRREEFDRLREYARGDALRDVHWPTTAKRDEIVVKEFAAETRRGRVSIAGETAREREGADALASAAASLALALLDDGVPVDLTLPAGSVSVRPGPQGRRAVLELAAVTGPGAVAVDDADVEVIADGDGARYRTGGRTVAVDDLRASAGDGGSGAERSPETPSPPPSEPEVNGR</sequence>
<name>M0NMR5_9EURY</name>
<comment type="caution">
    <text evidence="3">The sequence shown here is derived from an EMBL/GenBank/DDBJ whole genome shotgun (WGS) entry which is preliminary data.</text>
</comment>
<evidence type="ECO:0000259" key="2">
    <source>
        <dbReference type="Pfam" id="PF01882"/>
    </source>
</evidence>
<dbReference type="Pfam" id="PF01882">
    <property type="entry name" value="DUF58"/>
    <property type="match status" value="1"/>
</dbReference>
<organism evidence="3 4">
    <name type="scientific">Halorubrum lipolyticum DSM 21995</name>
    <dbReference type="NCBI Taxonomy" id="1227482"/>
    <lineage>
        <taxon>Archaea</taxon>
        <taxon>Methanobacteriati</taxon>
        <taxon>Methanobacteriota</taxon>
        <taxon>Stenosarchaea group</taxon>
        <taxon>Halobacteria</taxon>
        <taxon>Halobacteriales</taxon>
        <taxon>Haloferacaceae</taxon>
        <taxon>Halorubrum</taxon>
    </lineage>
</organism>
<dbReference type="EMBL" id="AOJG01000030">
    <property type="protein sequence ID" value="EMA59242.1"/>
    <property type="molecule type" value="Genomic_DNA"/>
</dbReference>
<dbReference type="AlphaFoldDB" id="M0NMR5"/>
<evidence type="ECO:0000256" key="1">
    <source>
        <dbReference type="SAM" id="MobiDB-lite"/>
    </source>
</evidence>
<accession>M0NMR5</accession>
<feature type="domain" description="DUF58" evidence="2">
    <location>
        <begin position="192"/>
        <end position="289"/>
    </location>
</feature>
<gene>
    <name evidence="3" type="ORF">C469_11456</name>
</gene>
<dbReference type="Proteomes" id="UP000011650">
    <property type="component" value="Unassembled WGS sequence"/>
</dbReference>
<dbReference type="InterPro" id="IPR002881">
    <property type="entry name" value="DUF58"/>
</dbReference>
<reference evidence="3 4" key="1">
    <citation type="journal article" date="2014" name="PLoS Genet.">
        <title>Phylogenetically driven sequencing of extremely halophilic archaea reveals strategies for static and dynamic osmo-response.</title>
        <authorList>
            <person name="Becker E.A."/>
            <person name="Seitzer P.M."/>
            <person name="Tritt A."/>
            <person name="Larsen D."/>
            <person name="Krusor M."/>
            <person name="Yao A.I."/>
            <person name="Wu D."/>
            <person name="Madern D."/>
            <person name="Eisen J.A."/>
            <person name="Darling A.E."/>
            <person name="Facciotti M.T."/>
        </authorList>
    </citation>
    <scope>NUCLEOTIDE SEQUENCE [LARGE SCALE GENOMIC DNA]</scope>
    <source>
        <strain evidence="3 4">DSM 21995</strain>
    </source>
</reference>
<dbReference type="PANTHER" id="PTHR34351">
    <property type="entry name" value="SLR1927 PROTEIN-RELATED"/>
    <property type="match status" value="1"/>
</dbReference>
<evidence type="ECO:0000313" key="3">
    <source>
        <dbReference type="EMBL" id="EMA59242.1"/>
    </source>
</evidence>
<protein>
    <recommendedName>
        <fullName evidence="2">DUF58 domain-containing protein</fullName>
    </recommendedName>
</protein>
<keyword evidence="4" id="KW-1185">Reference proteome</keyword>
<dbReference type="PANTHER" id="PTHR34351:SF1">
    <property type="entry name" value="SLR1927 PROTEIN"/>
    <property type="match status" value="1"/>
</dbReference>
<proteinExistence type="predicted"/>
<dbReference type="STRING" id="1227482.C469_11456"/>
<dbReference type="OrthoDB" id="313155at2157"/>
<dbReference type="PATRIC" id="fig|1227482.3.peg.2312"/>
<dbReference type="RefSeq" id="WP_008006702.1">
    <property type="nucleotide sequence ID" value="NZ_AOJG01000030.1"/>
</dbReference>